<comment type="similarity">
    <text evidence="5">Belongs to the pyridoxamine 5'-phosphate oxidase family.</text>
</comment>
<dbReference type="GO" id="GO:0010181">
    <property type="term" value="F:FMN binding"/>
    <property type="evidence" value="ECO:0007669"/>
    <property type="project" value="InterPro"/>
</dbReference>
<accession>A0AAV7JMM5</accession>
<evidence type="ECO:0000259" key="10">
    <source>
        <dbReference type="Pfam" id="PF01243"/>
    </source>
</evidence>
<dbReference type="InterPro" id="IPR000659">
    <property type="entry name" value="Pyridox_Oxase"/>
</dbReference>
<feature type="domain" description="Pyridoxamine 5'-phosphate oxidase N-terminal" evidence="10">
    <location>
        <begin position="33"/>
        <end position="117"/>
    </location>
</feature>
<dbReference type="Pfam" id="PF01243">
    <property type="entry name" value="PNPOx_N"/>
    <property type="match status" value="1"/>
</dbReference>
<dbReference type="GO" id="GO:0008615">
    <property type="term" value="P:pyridoxine biosynthetic process"/>
    <property type="evidence" value="ECO:0007669"/>
    <property type="project" value="InterPro"/>
</dbReference>
<keyword evidence="8" id="KW-0288">FMN</keyword>
<dbReference type="PIRSF" id="PIRSF000190">
    <property type="entry name" value="Pyd_amn-ph_oxd"/>
    <property type="match status" value="1"/>
</dbReference>
<dbReference type="PANTHER" id="PTHR10851">
    <property type="entry name" value="PYRIDOXINE-5-PHOSPHATE OXIDASE"/>
    <property type="match status" value="1"/>
</dbReference>
<evidence type="ECO:0000256" key="8">
    <source>
        <dbReference type="ARBA" id="ARBA00022643"/>
    </source>
</evidence>
<dbReference type="Gene3D" id="2.30.110.10">
    <property type="entry name" value="Electron Transport, Fmn-binding Protein, Chain A"/>
    <property type="match status" value="1"/>
</dbReference>
<evidence type="ECO:0000256" key="2">
    <source>
        <dbReference type="ARBA" id="ARBA00003691"/>
    </source>
</evidence>
<comment type="pathway">
    <text evidence="4">Cofactor metabolism; pyridoxal 5'-phosphate salvage; pyridoxal 5'-phosphate from pyridoxine 5'-phosphate: step 1/1.</text>
</comment>
<evidence type="ECO:0000256" key="3">
    <source>
        <dbReference type="ARBA" id="ARBA00004738"/>
    </source>
</evidence>
<evidence type="ECO:0000256" key="6">
    <source>
        <dbReference type="ARBA" id="ARBA00012801"/>
    </source>
</evidence>
<evidence type="ECO:0000256" key="7">
    <source>
        <dbReference type="ARBA" id="ARBA00022630"/>
    </source>
</evidence>
<dbReference type="GO" id="GO:0004733">
    <property type="term" value="F:pyridoxamine phosphate oxidase activity"/>
    <property type="evidence" value="ECO:0007669"/>
    <property type="project" value="UniProtKB-EC"/>
</dbReference>
<dbReference type="InterPro" id="IPR011576">
    <property type="entry name" value="Pyridox_Oxase_N"/>
</dbReference>
<evidence type="ECO:0000256" key="1">
    <source>
        <dbReference type="ARBA" id="ARBA00001917"/>
    </source>
</evidence>
<comment type="function">
    <text evidence="2">Catalyzes the oxidation of either pyridoxine 5'-phosphate (PNP) or pyridoxamine 5'-phosphate (PMP) into pyridoxal 5'-phosphate (PLP).</text>
</comment>
<keyword evidence="12" id="KW-1185">Reference proteome</keyword>
<evidence type="ECO:0000313" key="12">
    <source>
        <dbReference type="Proteomes" id="UP001165289"/>
    </source>
</evidence>
<dbReference type="InterPro" id="IPR012349">
    <property type="entry name" value="Split_barrel_FMN-bd"/>
</dbReference>
<proteinExistence type="inferred from homology"/>
<sequence>MAENVIIQEGIPIVSDPLEQFKDWYINAKAHPEIISAESFCLSTSSLNGLPSSRMLLMAQLSKDGLSFLTGSRSQKGKDLKENPFASCCFFWEPVYQQVKIQGRVEISNELSDLFWDDVPRELQLSAATWTQGELVSTRQAFVEKRNELVEKFYNKPVPRPADNLAYTLKPTQFEFYQSNALKIPDLIQYKWDEEKKIWSAIRLGI</sequence>
<evidence type="ECO:0000256" key="9">
    <source>
        <dbReference type="ARBA" id="ARBA00023002"/>
    </source>
</evidence>
<evidence type="ECO:0000256" key="5">
    <source>
        <dbReference type="ARBA" id="ARBA00007301"/>
    </source>
</evidence>
<evidence type="ECO:0000313" key="11">
    <source>
        <dbReference type="EMBL" id="KAI6650188.1"/>
    </source>
</evidence>
<dbReference type="AlphaFoldDB" id="A0AAV7JMM5"/>
<comment type="caution">
    <text evidence="11">The sequence shown here is derived from an EMBL/GenBank/DDBJ whole genome shotgun (WGS) entry which is preliminary data.</text>
</comment>
<organism evidence="11 12">
    <name type="scientific">Oopsacas minuta</name>
    <dbReference type="NCBI Taxonomy" id="111878"/>
    <lineage>
        <taxon>Eukaryota</taxon>
        <taxon>Metazoa</taxon>
        <taxon>Porifera</taxon>
        <taxon>Hexactinellida</taxon>
        <taxon>Hexasterophora</taxon>
        <taxon>Lyssacinosida</taxon>
        <taxon>Leucopsacidae</taxon>
        <taxon>Oopsacas</taxon>
    </lineage>
</organism>
<evidence type="ECO:0000256" key="4">
    <source>
        <dbReference type="ARBA" id="ARBA00005037"/>
    </source>
</evidence>
<protein>
    <recommendedName>
        <fullName evidence="6">pyridoxal 5'-phosphate synthase</fullName>
        <ecNumber evidence="6">1.4.3.5</ecNumber>
    </recommendedName>
</protein>
<dbReference type="SUPFAM" id="SSF50475">
    <property type="entry name" value="FMN-binding split barrel"/>
    <property type="match status" value="1"/>
</dbReference>
<name>A0AAV7JMM5_9METZ</name>
<dbReference type="Proteomes" id="UP001165289">
    <property type="component" value="Unassembled WGS sequence"/>
</dbReference>
<dbReference type="EMBL" id="JAKMXF010000313">
    <property type="protein sequence ID" value="KAI6650188.1"/>
    <property type="molecule type" value="Genomic_DNA"/>
</dbReference>
<comment type="cofactor">
    <cofactor evidence="1">
        <name>FMN</name>
        <dbReference type="ChEBI" id="CHEBI:58210"/>
    </cofactor>
</comment>
<dbReference type="PANTHER" id="PTHR10851:SF0">
    <property type="entry name" value="PYRIDOXINE-5'-PHOSPHATE OXIDASE"/>
    <property type="match status" value="1"/>
</dbReference>
<dbReference type="EC" id="1.4.3.5" evidence="6"/>
<comment type="pathway">
    <text evidence="3">Cofactor metabolism; pyridoxal 5'-phosphate salvage; pyridoxal 5'-phosphate from pyridoxamine 5'-phosphate: step 1/1.</text>
</comment>
<gene>
    <name evidence="11" type="ORF">LOD99_6105</name>
</gene>
<keyword evidence="7" id="KW-0285">Flavoprotein</keyword>
<reference evidence="11 12" key="1">
    <citation type="journal article" date="2023" name="BMC Biol.">
        <title>The compact genome of the sponge Oopsacas minuta (Hexactinellida) is lacking key metazoan core genes.</title>
        <authorList>
            <person name="Santini S."/>
            <person name="Schenkelaars Q."/>
            <person name="Jourda C."/>
            <person name="Duchesne M."/>
            <person name="Belahbib H."/>
            <person name="Rocher C."/>
            <person name="Selva M."/>
            <person name="Riesgo A."/>
            <person name="Vervoort M."/>
            <person name="Leys S.P."/>
            <person name="Kodjabachian L."/>
            <person name="Le Bivic A."/>
            <person name="Borchiellini C."/>
            <person name="Claverie J.M."/>
            <person name="Renard E."/>
        </authorList>
    </citation>
    <scope>NUCLEOTIDE SEQUENCE [LARGE SCALE GENOMIC DNA]</scope>
    <source>
        <strain evidence="11">SPO-2</strain>
    </source>
</reference>
<keyword evidence="9" id="KW-0560">Oxidoreductase</keyword>